<dbReference type="SUPFAM" id="SSF56672">
    <property type="entry name" value="DNA/RNA polymerases"/>
    <property type="match status" value="1"/>
</dbReference>
<dbReference type="InterPro" id="IPR043502">
    <property type="entry name" value="DNA/RNA_pol_sf"/>
</dbReference>
<dbReference type="CDD" id="cd09276">
    <property type="entry name" value="Rnase_HI_RT_non_LTR"/>
    <property type="match status" value="1"/>
</dbReference>
<dbReference type="Proteomes" id="UP000663887">
    <property type="component" value="Unassembled WGS sequence"/>
</dbReference>
<dbReference type="InterPro" id="IPR036397">
    <property type="entry name" value="RNaseH_sf"/>
</dbReference>
<dbReference type="GO" id="GO:0004523">
    <property type="term" value="F:RNA-DNA hybrid ribonuclease activity"/>
    <property type="evidence" value="ECO:0007669"/>
    <property type="project" value="InterPro"/>
</dbReference>
<dbReference type="EMBL" id="CAJNRG010003824">
    <property type="protein sequence ID" value="CAF2060778.1"/>
    <property type="molecule type" value="Genomic_DNA"/>
</dbReference>
<evidence type="ECO:0000313" key="3">
    <source>
        <dbReference type="EMBL" id="CAF2060778.1"/>
    </source>
</evidence>
<dbReference type="Gene3D" id="3.30.420.10">
    <property type="entry name" value="Ribonuclease H-like superfamily/Ribonuclease H"/>
    <property type="match status" value="1"/>
</dbReference>
<dbReference type="GO" id="GO:0006259">
    <property type="term" value="P:DNA metabolic process"/>
    <property type="evidence" value="ECO:0007669"/>
    <property type="project" value="UniProtKB-ARBA"/>
</dbReference>
<feature type="domain" description="RNase H type-1" evidence="2">
    <location>
        <begin position="944"/>
        <end position="1080"/>
    </location>
</feature>
<feature type="domain" description="Reverse transcriptase" evidence="1">
    <location>
        <begin position="459"/>
        <end position="727"/>
    </location>
</feature>
<sequence length="1242" mass="139895">MLFKYLPDIVFLSETWLHSSDSPSFSGYSIIRLDRQDLNRGGGVLFLLRSGLTSTSYSLNKYRNGIMEVIGCRVFVDGAWICILGIYNPVGQISEVELDYYFNQVNGNLLIIGDFNAKHNSWSRGSANGAGRSLFNFILQSPTICLLTPPYLPTHYCQGSGIHTTIDLCLGSNIFLPITSTQVLPDSGSDHLLIMVTISMSPSYSASKSTPRWIIKDKSSLRKFQNDIVLNVDGLQSCDDLVTNLQTTFNLTASDHFRKSRGISKSNFSKPWWSPECSKAVAQRRRAKHLLSRSPNDENLFAYKRCTAVARHTIKSAKRLSWHTYCGTINSMTSTSQVWQRFNSVRGQQKQRTFPIIVNNAPLLTSDEKASHLGLYFDGLFNIPIRPLPCIFELDVIKNAIHGPIVHTGIDGELTSQELSNVLASLPMKKAPGWDAIPYEFMTSPPEKLFKYILKTFNECWAQGTFPNSLKKAVILPILKPNKDPSLSTSYRPISLLPTIGKVFEKVIYNRLYSFVERKNLINRFQSGFRRKHSVLDQHLRLEHVIREALVSQNVVFVVYLDLKAAFDSVLHHKLLSKMASIGIGGRLLRMIQSFLTSRTFQTYVNGSYSKTYKTATGVPQGSILSPLLFLIILSSIPGFDLVKATMYADDIALFICAPNMTLAKQKMQNALNILSVWAADWGFHINPQKCSFQYYTRKRKFTVPTLAFNNVPIPTVKVQKFLGLLLDSPLLKWDAHIDYLKKECFKRLNILKALTSTSWGCSRKTLLLFYVSFVRSKLDFGCQVYDSASKTTLDKLEIFQNSAIRTIIGALKSTPIVSLRCELAIPSIYQRRKFLIISTYLKLLRLPDTHPLVDEVFQTLSHSLNLAWRDVHQATFIVRAHVAIQHCFGHLYSLPRYPLPLVSPVSPWKEPISVYLDLILPVSKSNSSQLLCQTFMSTLEVRFSNYIQIYTDGSRIVDGEDISSVSAAIYVPSISCNDSWLLPSDFSVLSAELFGILMALTYIEGGVPGNFVICVDSLSALHGVKNSSPKNYTELIYPILILISSLQDNGFQIALQWTPGHCGIISNEKVDGYAKSAHSLQNVTIFPTPYADQLSFLKRQLQKDEISEWNLICDETHLGLIKDKWVKLPWGALPNRRAEVVFARLRLGHSRLKGHLFKLGLIESPLCMICGVTETVSHVIMNCPCHRDMRKTLKLSLKELGVTEFTLKNLLGGGNFKAAIQYSILRCLYTFLVETRLLDSI</sequence>
<comment type="caution">
    <text evidence="3">The sequence shown here is derived from an EMBL/GenBank/DDBJ whole genome shotgun (WGS) entry which is preliminary data.</text>
</comment>
<dbReference type="PANTHER" id="PTHR36688:SF2">
    <property type="entry name" value="ENDONUCLEASE_EXONUCLEASE_PHOSPHATASE DOMAIN-CONTAINING PROTEIN"/>
    <property type="match status" value="1"/>
</dbReference>
<dbReference type="SUPFAM" id="SSF53098">
    <property type="entry name" value="Ribonuclease H-like"/>
    <property type="match status" value="1"/>
</dbReference>
<evidence type="ECO:0000313" key="4">
    <source>
        <dbReference type="Proteomes" id="UP000663887"/>
    </source>
</evidence>
<dbReference type="InterPro" id="IPR052560">
    <property type="entry name" value="RdDP_mobile_element"/>
</dbReference>
<dbReference type="InterPro" id="IPR036691">
    <property type="entry name" value="Endo/exonu/phosph_ase_sf"/>
</dbReference>
<organism evidence="3 4">
    <name type="scientific">Rotaria magnacalcarata</name>
    <dbReference type="NCBI Taxonomy" id="392030"/>
    <lineage>
        <taxon>Eukaryota</taxon>
        <taxon>Metazoa</taxon>
        <taxon>Spiralia</taxon>
        <taxon>Gnathifera</taxon>
        <taxon>Rotifera</taxon>
        <taxon>Eurotatoria</taxon>
        <taxon>Bdelloidea</taxon>
        <taxon>Philodinida</taxon>
        <taxon>Philodinidae</taxon>
        <taxon>Rotaria</taxon>
    </lineage>
</organism>
<evidence type="ECO:0008006" key="5">
    <source>
        <dbReference type="Google" id="ProtNLM"/>
    </source>
</evidence>
<dbReference type="GO" id="GO:0003676">
    <property type="term" value="F:nucleic acid binding"/>
    <property type="evidence" value="ECO:0007669"/>
    <property type="project" value="InterPro"/>
</dbReference>
<dbReference type="Pfam" id="PF14529">
    <property type="entry name" value="Exo_endo_phos_2"/>
    <property type="match status" value="1"/>
</dbReference>
<dbReference type="InterPro" id="IPR000477">
    <property type="entry name" value="RT_dom"/>
</dbReference>
<reference evidence="3" key="1">
    <citation type="submission" date="2021-02" db="EMBL/GenBank/DDBJ databases">
        <authorList>
            <person name="Nowell W R."/>
        </authorList>
    </citation>
    <scope>NUCLEOTIDE SEQUENCE</scope>
</reference>
<dbReference type="SUPFAM" id="SSF56219">
    <property type="entry name" value="DNase I-like"/>
    <property type="match status" value="1"/>
</dbReference>
<dbReference type="Gene3D" id="3.60.10.10">
    <property type="entry name" value="Endonuclease/exonuclease/phosphatase"/>
    <property type="match status" value="1"/>
</dbReference>
<evidence type="ECO:0000259" key="2">
    <source>
        <dbReference type="PROSITE" id="PS50879"/>
    </source>
</evidence>
<dbReference type="PROSITE" id="PS50879">
    <property type="entry name" value="RNASE_H_1"/>
    <property type="match status" value="1"/>
</dbReference>
<accession>A0A816QJK8</accession>
<protein>
    <recommendedName>
        <fullName evidence="5">RNA-directed DNA polymerase from mobile element jockey</fullName>
    </recommendedName>
</protein>
<evidence type="ECO:0000259" key="1">
    <source>
        <dbReference type="PROSITE" id="PS50878"/>
    </source>
</evidence>
<dbReference type="InterPro" id="IPR002156">
    <property type="entry name" value="RNaseH_domain"/>
</dbReference>
<proteinExistence type="predicted"/>
<dbReference type="InterPro" id="IPR012337">
    <property type="entry name" value="RNaseH-like_sf"/>
</dbReference>
<dbReference type="InterPro" id="IPR005135">
    <property type="entry name" value="Endo/exonuclease/phosphatase"/>
</dbReference>
<dbReference type="PANTHER" id="PTHR36688">
    <property type="entry name" value="ENDO/EXONUCLEASE/PHOSPHATASE DOMAIN-CONTAINING PROTEIN"/>
    <property type="match status" value="1"/>
</dbReference>
<dbReference type="CDD" id="cd01650">
    <property type="entry name" value="RT_nLTR_like"/>
    <property type="match status" value="1"/>
</dbReference>
<gene>
    <name evidence="3" type="ORF">XDN619_LOCUS10532</name>
</gene>
<dbReference type="AlphaFoldDB" id="A0A816QJK8"/>
<dbReference type="PROSITE" id="PS50878">
    <property type="entry name" value="RT_POL"/>
    <property type="match status" value="1"/>
</dbReference>
<name>A0A816QJK8_9BILA</name>
<dbReference type="Pfam" id="PF00078">
    <property type="entry name" value="RVT_1"/>
    <property type="match status" value="1"/>
</dbReference>